<dbReference type="InterPro" id="IPR036779">
    <property type="entry name" value="LysM_dom_sf"/>
</dbReference>
<proteinExistence type="inferred from homology"/>
<evidence type="ECO:0000259" key="5">
    <source>
        <dbReference type="PROSITE" id="PS51782"/>
    </source>
</evidence>
<reference evidence="6" key="2">
    <citation type="submission" date="2021-04" db="EMBL/GenBank/DDBJ databases">
        <authorList>
            <person name="Gilroy R."/>
        </authorList>
    </citation>
    <scope>NUCLEOTIDE SEQUENCE</scope>
    <source>
        <strain evidence="6">ChiHecec2B26-12326</strain>
    </source>
</reference>
<feature type="domain" description="LysM" evidence="5">
    <location>
        <begin position="255"/>
        <end position="304"/>
    </location>
</feature>
<sequence length="334" mass="37595">MNNRLNIQDLAGLLSERSGKERGEMERFLRDLVAVISEGVYADKIVKVKGLGTFKIIPVEKRESIHVNTGERFLIPAHYKFSFLPDKDLREQVNKPFSIFETTEINEHVDFSDLVESVEEKGKDIEDESIEEVMPDGEVPLEPAEAEPAPVPSATKEVEAVQEMESVKEEAKVRKHRFIVSIAMGLAILSLGLYLYNIYARHPLVVDDVKEQAQVLAKDTVRDTSMVARGDSLPKRDSVATPALTDHPRRLAPLGKVTIQHGDRLTLIAMKYYGNKLFWVYIYQYNKAIIDDPNNIPIGTEIEIPPPELYGIDSKSRISREKAAALQTEILTGK</sequence>
<gene>
    <name evidence="6" type="ORF">H9848_09665</name>
</gene>
<dbReference type="PANTHER" id="PTHR33175:SF2">
    <property type="entry name" value="INTEGRATION HOST FACTOR SUBUNIT ALPHA"/>
    <property type="match status" value="1"/>
</dbReference>
<dbReference type="SUPFAM" id="SSF47729">
    <property type="entry name" value="IHF-like DNA-binding proteins"/>
    <property type="match status" value="1"/>
</dbReference>
<dbReference type="AlphaFoldDB" id="A0A9D1XT66"/>
<comment type="similarity">
    <text evidence="1 3">Belongs to the bacterial histone-like protein family.</text>
</comment>
<keyword evidence="4" id="KW-0812">Transmembrane</keyword>
<comment type="caution">
    <text evidence="6">The sequence shown here is derived from an EMBL/GenBank/DDBJ whole genome shotgun (WGS) entry which is preliminary data.</text>
</comment>
<dbReference type="Gene3D" id="4.10.520.10">
    <property type="entry name" value="IHF-like DNA-binding proteins"/>
    <property type="match status" value="1"/>
</dbReference>
<keyword evidence="2 6" id="KW-0238">DNA-binding</keyword>
<dbReference type="InterPro" id="IPR010992">
    <property type="entry name" value="IHF-like_DNA-bd_dom_sf"/>
</dbReference>
<dbReference type="GO" id="GO:0003677">
    <property type="term" value="F:DNA binding"/>
    <property type="evidence" value="ECO:0007669"/>
    <property type="project" value="UniProtKB-KW"/>
</dbReference>
<feature type="transmembrane region" description="Helical" evidence="4">
    <location>
        <begin position="178"/>
        <end position="196"/>
    </location>
</feature>
<accession>A0A9D1XT66</accession>
<dbReference type="GO" id="GO:0030527">
    <property type="term" value="F:structural constituent of chromatin"/>
    <property type="evidence" value="ECO:0007669"/>
    <property type="project" value="InterPro"/>
</dbReference>
<protein>
    <submittedName>
        <fullName evidence="6">HU family DNA-binding protein</fullName>
    </submittedName>
</protein>
<dbReference type="GO" id="GO:0005829">
    <property type="term" value="C:cytosol"/>
    <property type="evidence" value="ECO:0007669"/>
    <property type="project" value="TreeGrafter"/>
</dbReference>
<dbReference type="SMART" id="SM00411">
    <property type="entry name" value="BHL"/>
    <property type="match status" value="1"/>
</dbReference>
<evidence type="ECO:0000256" key="4">
    <source>
        <dbReference type="SAM" id="Phobius"/>
    </source>
</evidence>
<reference evidence="6" key="1">
    <citation type="journal article" date="2021" name="PeerJ">
        <title>Extensive microbial diversity within the chicken gut microbiome revealed by metagenomics and culture.</title>
        <authorList>
            <person name="Gilroy R."/>
            <person name="Ravi A."/>
            <person name="Getino M."/>
            <person name="Pursley I."/>
            <person name="Horton D.L."/>
            <person name="Alikhan N.F."/>
            <person name="Baker D."/>
            <person name="Gharbi K."/>
            <person name="Hall N."/>
            <person name="Watson M."/>
            <person name="Adriaenssens E.M."/>
            <person name="Foster-Nyarko E."/>
            <person name="Jarju S."/>
            <person name="Secka A."/>
            <person name="Antonio M."/>
            <person name="Oren A."/>
            <person name="Chaudhuri R.R."/>
            <person name="La Ragione R."/>
            <person name="Hildebrand F."/>
            <person name="Pallen M.J."/>
        </authorList>
    </citation>
    <scope>NUCLEOTIDE SEQUENCE</scope>
    <source>
        <strain evidence="6">ChiHecec2B26-12326</strain>
    </source>
</reference>
<dbReference type="Gene3D" id="3.10.350.10">
    <property type="entry name" value="LysM domain"/>
    <property type="match status" value="1"/>
</dbReference>
<organism evidence="6 7">
    <name type="scientific">Candidatus Parabacteroides intestinigallinarum</name>
    <dbReference type="NCBI Taxonomy" id="2838722"/>
    <lineage>
        <taxon>Bacteria</taxon>
        <taxon>Pseudomonadati</taxon>
        <taxon>Bacteroidota</taxon>
        <taxon>Bacteroidia</taxon>
        <taxon>Bacteroidales</taxon>
        <taxon>Tannerellaceae</taxon>
        <taxon>Parabacteroides</taxon>
    </lineage>
</organism>
<dbReference type="Proteomes" id="UP000823847">
    <property type="component" value="Unassembled WGS sequence"/>
</dbReference>
<evidence type="ECO:0000256" key="3">
    <source>
        <dbReference type="RuleBase" id="RU003939"/>
    </source>
</evidence>
<keyword evidence="4" id="KW-1133">Transmembrane helix</keyword>
<dbReference type="PANTHER" id="PTHR33175">
    <property type="entry name" value="DNA-BINDING PROTEIN HU"/>
    <property type="match status" value="1"/>
</dbReference>
<dbReference type="InterPro" id="IPR018392">
    <property type="entry name" value="LysM"/>
</dbReference>
<dbReference type="Pfam" id="PF00216">
    <property type="entry name" value="Bac_DNA_binding"/>
    <property type="match status" value="1"/>
</dbReference>
<evidence type="ECO:0000256" key="2">
    <source>
        <dbReference type="ARBA" id="ARBA00023125"/>
    </source>
</evidence>
<evidence type="ECO:0000313" key="6">
    <source>
        <dbReference type="EMBL" id="HIX86856.1"/>
    </source>
</evidence>
<dbReference type="PROSITE" id="PS51782">
    <property type="entry name" value="LYSM"/>
    <property type="match status" value="1"/>
</dbReference>
<name>A0A9D1XT66_9BACT</name>
<dbReference type="EMBL" id="DXEN01000072">
    <property type="protein sequence ID" value="HIX86856.1"/>
    <property type="molecule type" value="Genomic_DNA"/>
</dbReference>
<evidence type="ECO:0000313" key="7">
    <source>
        <dbReference type="Proteomes" id="UP000823847"/>
    </source>
</evidence>
<dbReference type="InterPro" id="IPR000119">
    <property type="entry name" value="Hist_DNA-bd"/>
</dbReference>
<keyword evidence="4" id="KW-0472">Membrane</keyword>
<evidence type="ECO:0000256" key="1">
    <source>
        <dbReference type="ARBA" id="ARBA00010529"/>
    </source>
</evidence>